<keyword evidence="1" id="KW-0732">Signal</keyword>
<evidence type="ECO:0000259" key="4">
    <source>
        <dbReference type="Pfam" id="PF13525"/>
    </source>
</evidence>
<dbReference type="RefSeq" id="WP_345272483.1">
    <property type="nucleotide sequence ID" value="NZ_BAABJH010000001.1"/>
</dbReference>
<evidence type="ECO:0000256" key="3">
    <source>
        <dbReference type="ARBA" id="ARBA00023237"/>
    </source>
</evidence>
<dbReference type="NCBIfam" id="TIGR03302">
    <property type="entry name" value="OM_YfiO"/>
    <property type="match status" value="1"/>
</dbReference>
<dbReference type="Gene3D" id="1.25.40.10">
    <property type="entry name" value="Tetratricopeptide repeat domain"/>
    <property type="match status" value="1"/>
</dbReference>
<keyword evidence="3" id="KW-0998">Cell outer membrane</keyword>
<dbReference type="Proteomes" id="UP001500433">
    <property type="component" value="Unassembled WGS sequence"/>
</dbReference>
<keyword evidence="2" id="KW-0472">Membrane</keyword>
<dbReference type="InterPro" id="IPR017689">
    <property type="entry name" value="BamD"/>
</dbReference>
<evidence type="ECO:0000256" key="2">
    <source>
        <dbReference type="ARBA" id="ARBA00023136"/>
    </source>
</evidence>
<evidence type="ECO:0000313" key="6">
    <source>
        <dbReference type="Proteomes" id="UP001500433"/>
    </source>
</evidence>
<keyword evidence="6" id="KW-1185">Reference proteome</keyword>
<dbReference type="InterPro" id="IPR039565">
    <property type="entry name" value="BamD-like"/>
</dbReference>
<reference evidence="6" key="1">
    <citation type="journal article" date="2019" name="Int. J. Syst. Evol. Microbiol.">
        <title>The Global Catalogue of Microorganisms (GCM) 10K type strain sequencing project: providing services to taxonomists for standard genome sequencing and annotation.</title>
        <authorList>
            <consortium name="The Broad Institute Genomics Platform"/>
            <consortium name="The Broad Institute Genome Sequencing Center for Infectious Disease"/>
            <person name="Wu L."/>
            <person name="Ma J."/>
        </authorList>
    </citation>
    <scope>NUCLEOTIDE SEQUENCE [LARGE SCALE GENOMIC DNA]</scope>
    <source>
        <strain evidence="6">JCM 18274</strain>
    </source>
</reference>
<dbReference type="SUPFAM" id="SSF48452">
    <property type="entry name" value="TPR-like"/>
    <property type="match status" value="1"/>
</dbReference>
<dbReference type="InterPro" id="IPR011990">
    <property type="entry name" value="TPR-like_helical_dom_sf"/>
</dbReference>
<dbReference type="Pfam" id="PF13525">
    <property type="entry name" value="YfiO"/>
    <property type="match status" value="1"/>
</dbReference>
<feature type="domain" description="Outer membrane lipoprotein BamD-like" evidence="4">
    <location>
        <begin position="34"/>
        <end position="220"/>
    </location>
</feature>
<organism evidence="5 6">
    <name type="scientific">Flaviramulus aquimarinus</name>
    <dbReference type="NCBI Taxonomy" id="1170456"/>
    <lineage>
        <taxon>Bacteria</taxon>
        <taxon>Pseudomonadati</taxon>
        <taxon>Bacteroidota</taxon>
        <taxon>Flavobacteriia</taxon>
        <taxon>Flavobacteriales</taxon>
        <taxon>Flavobacteriaceae</taxon>
        <taxon>Flaviramulus</taxon>
    </lineage>
</organism>
<evidence type="ECO:0000256" key="1">
    <source>
        <dbReference type="ARBA" id="ARBA00022729"/>
    </source>
</evidence>
<dbReference type="EMBL" id="BAABJH010000001">
    <property type="protein sequence ID" value="GAA4885578.1"/>
    <property type="molecule type" value="Genomic_DNA"/>
</dbReference>
<accession>A0ABP9EUI5</accession>
<name>A0ABP9EUI5_9FLAO</name>
<gene>
    <name evidence="5" type="primary">bamD</name>
    <name evidence="5" type="ORF">GCM10023311_05420</name>
</gene>
<sequence length="278" mass="32148">MNKLFYILITFAVLSSCSEYQKALKADGEGAIAEKFKMGEALYKEGKFAKANRLFAQIVPDYRGKPQAEKLMYLYSNSFYQMKDYYVSGYQFERFASSYPKSEKLEEATFLSAKSAYMLSPVYTKDQTETKEAIEKLQEYINVYPDSEYASEASKLVQELDFKLEKKAYSIAKQYNHISDYPASVRSFDNFVFEFPGSVLREDALFYRLDSAYKLAMNSIEYKNSLNGIIPLKRNRLKEAKEYSESFVKSYINSKYLEDVNAMVADIDEELKGYSTKS</sequence>
<dbReference type="PROSITE" id="PS51257">
    <property type="entry name" value="PROKAR_LIPOPROTEIN"/>
    <property type="match status" value="1"/>
</dbReference>
<proteinExistence type="predicted"/>
<comment type="caution">
    <text evidence="5">The sequence shown here is derived from an EMBL/GenBank/DDBJ whole genome shotgun (WGS) entry which is preliminary data.</text>
</comment>
<protein>
    <submittedName>
        <fullName evidence="5">Outer membrane protein assembly factor BamD</fullName>
    </submittedName>
</protein>
<evidence type="ECO:0000313" key="5">
    <source>
        <dbReference type="EMBL" id="GAA4885578.1"/>
    </source>
</evidence>